<keyword evidence="2" id="KW-1185">Reference proteome</keyword>
<comment type="caution">
    <text evidence="1">The sequence shown here is derived from an EMBL/GenBank/DDBJ whole genome shotgun (WGS) entry which is preliminary data.</text>
</comment>
<proteinExistence type="predicted"/>
<accession>A0AAN8NHW9</accession>
<gene>
    <name evidence="1" type="ORF">TWF506_003278</name>
</gene>
<evidence type="ECO:0000313" key="2">
    <source>
        <dbReference type="Proteomes" id="UP001307849"/>
    </source>
</evidence>
<dbReference type="Proteomes" id="UP001307849">
    <property type="component" value="Unassembled WGS sequence"/>
</dbReference>
<sequence>MDCSAFLSVFIGGGGEEEEPRTTFTIISSTTITLTETVTLPTTTTDDFLSTQTTITGIPETTTITLALPMPDTLKKRQGILTIPEYASPCAGPMRFSSACACIGVASVPIETITDTTTVETIITIPTVATVYTTATETATSITITTTAPQKVIETVYRFRVRTFDGTNTIYLEGLPYSLVGFTQDQSAATYFEMNSANGRVYLVDDREQMIQVLGEGSTPREVLIDDYDTSFQRTPLQCEIKQPGNKLECKLGNSSVFGKQGQFLRFGPVGMSVDAPLELTAIV</sequence>
<name>A0AAN8NHW9_9PEZI</name>
<dbReference type="EMBL" id="JAVHJM010000011">
    <property type="protein sequence ID" value="KAK6502703.1"/>
    <property type="molecule type" value="Genomic_DNA"/>
</dbReference>
<dbReference type="AlphaFoldDB" id="A0AAN8NHW9"/>
<evidence type="ECO:0000313" key="1">
    <source>
        <dbReference type="EMBL" id="KAK6502703.1"/>
    </source>
</evidence>
<reference evidence="1 2" key="1">
    <citation type="submission" date="2019-10" db="EMBL/GenBank/DDBJ databases">
        <authorList>
            <person name="Palmer J.M."/>
        </authorList>
    </citation>
    <scope>NUCLEOTIDE SEQUENCE [LARGE SCALE GENOMIC DNA]</scope>
    <source>
        <strain evidence="1 2">TWF506</strain>
    </source>
</reference>
<organism evidence="1 2">
    <name type="scientific">Arthrobotrys conoides</name>
    <dbReference type="NCBI Taxonomy" id="74498"/>
    <lineage>
        <taxon>Eukaryota</taxon>
        <taxon>Fungi</taxon>
        <taxon>Dikarya</taxon>
        <taxon>Ascomycota</taxon>
        <taxon>Pezizomycotina</taxon>
        <taxon>Orbiliomycetes</taxon>
        <taxon>Orbiliales</taxon>
        <taxon>Orbiliaceae</taxon>
        <taxon>Arthrobotrys</taxon>
    </lineage>
</organism>
<protein>
    <submittedName>
        <fullName evidence="1">Uncharacterized protein</fullName>
    </submittedName>
</protein>